<keyword evidence="1" id="KW-0812">Transmembrane</keyword>
<reference evidence="2" key="1">
    <citation type="submission" date="2022-12" db="EMBL/GenBank/DDBJ databases">
        <authorList>
            <person name="Bing R.G."/>
            <person name="Willard D.J."/>
            <person name="Manesh M.J.H."/>
            <person name="Laemthong T."/>
            <person name="Crosby J.R."/>
            <person name="Kelly R.M."/>
        </authorList>
    </citation>
    <scope>NUCLEOTIDE SEQUENCE</scope>
    <source>
        <strain evidence="2">DSM 8991</strain>
    </source>
</reference>
<evidence type="ECO:0000313" key="3">
    <source>
        <dbReference type="Proteomes" id="UP001164745"/>
    </source>
</evidence>
<evidence type="ECO:0000313" key="2">
    <source>
        <dbReference type="EMBL" id="WAM32313.1"/>
    </source>
</evidence>
<gene>
    <name evidence="2" type="ORF">OTJ99_000840</name>
</gene>
<sequence>MKVKGFSLIEAIVAVAIFAIILIPIGIAFNQSIRVTSKSKENMDIAQVLNKAMEKMYADMGNDDSHFADVVYSLPDYSGSELEFGNDKYKVKYTVKRIDCDFDLILVADASNTMSVYQKVYDATYGGVKYDLSLSIPPSLSGVVNIEVYKEISGIDRAEYRFNNIPLIVNNPNFKIYFIDNTSTVNCNIDGVFEMNGGIRTSNYTTQLLEVWSKSFTVGSAASPTPSPTASPAGNFTTQRSTVKFISYTNSKFYHQLFEVTMEIWNEQKNRKVREYKFIVRG</sequence>
<evidence type="ECO:0000256" key="1">
    <source>
        <dbReference type="SAM" id="Phobius"/>
    </source>
</evidence>
<dbReference type="NCBIfam" id="TIGR02532">
    <property type="entry name" value="IV_pilin_GFxxxE"/>
    <property type="match status" value="1"/>
</dbReference>
<keyword evidence="1" id="KW-1133">Transmembrane helix</keyword>
<dbReference type="RefSeq" id="WP_045165103.1">
    <property type="nucleotide sequence ID" value="NZ_CP113864.1"/>
</dbReference>
<keyword evidence="3" id="KW-1185">Reference proteome</keyword>
<name>A0ABY7BHK1_9FIRM</name>
<proteinExistence type="predicted"/>
<protein>
    <submittedName>
        <fullName evidence="2">Type II secretion system GspH family protein</fullName>
    </submittedName>
</protein>
<dbReference type="Proteomes" id="UP001164745">
    <property type="component" value="Chromosome"/>
</dbReference>
<dbReference type="InterPro" id="IPR012902">
    <property type="entry name" value="N_methyl_site"/>
</dbReference>
<dbReference type="Pfam" id="PF07963">
    <property type="entry name" value="N_methyl"/>
    <property type="match status" value="1"/>
</dbReference>
<dbReference type="EMBL" id="CP113864">
    <property type="protein sequence ID" value="WAM32313.1"/>
    <property type="molecule type" value="Genomic_DNA"/>
</dbReference>
<accession>A0ABY7BHK1</accession>
<organism evidence="2 3">
    <name type="scientific">Caldicellulosiruptor naganoensis</name>
    <dbReference type="NCBI Taxonomy" id="29324"/>
    <lineage>
        <taxon>Bacteria</taxon>
        <taxon>Bacillati</taxon>
        <taxon>Bacillota</taxon>
        <taxon>Bacillota incertae sedis</taxon>
        <taxon>Caldicellulosiruptorales</taxon>
        <taxon>Caldicellulosiruptoraceae</taxon>
        <taxon>Caldicellulosiruptor</taxon>
    </lineage>
</organism>
<keyword evidence="1" id="KW-0472">Membrane</keyword>
<feature type="transmembrane region" description="Helical" evidence="1">
    <location>
        <begin position="6"/>
        <end position="29"/>
    </location>
</feature>